<reference evidence="2 3" key="1">
    <citation type="submission" date="2019-02" db="EMBL/GenBank/DDBJ databases">
        <title>Deep-cultivation of Planctomycetes and their phenomic and genomic characterization uncovers novel biology.</title>
        <authorList>
            <person name="Wiegand S."/>
            <person name="Jogler M."/>
            <person name="Boedeker C."/>
            <person name="Pinto D."/>
            <person name="Vollmers J."/>
            <person name="Rivas-Marin E."/>
            <person name="Kohn T."/>
            <person name="Peeters S.H."/>
            <person name="Heuer A."/>
            <person name="Rast P."/>
            <person name="Oberbeckmann S."/>
            <person name="Bunk B."/>
            <person name="Jeske O."/>
            <person name="Meyerdierks A."/>
            <person name="Storesund J.E."/>
            <person name="Kallscheuer N."/>
            <person name="Luecker S."/>
            <person name="Lage O.M."/>
            <person name="Pohl T."/>
            <person name="Merkel B.J."/>
            <person name="Hornburger P."/>
            <person name="Mueller R.-W."/>
            <person name="Bruemmer F."/>
            <person name="Labrenz M."/>
            <person name="Spormann A.M."/>
            <person name="Op den Camp H."/>
            <person name="Overmann J."/>
            <person name="Amann R."/>
            <person name="Jetten M.S.M."/>
            <person name="Mascher T."/>
            <person name="Medema M.H."/>
            <person name="Devos D.P."/>
            <person name="Kaster A.-K."/>
            <person name="Ovreas L."/>
            <person name="Rohde M."/>
            <person name="Galperin M.Y."/>
            <person name="Jogler C."/>
        </authorList>
    </citation>
    <scope>NUCLEOTIDE SEQUENCE [LARGE SCALE GENOMIC DNA]</scope>
    <source>
        <strain evidence="2 3">Pan181</strain>
    </source>
</reference>
<dbReference type="EMBL" id="CP036278">
    <property type="protein sequence ID" value="QDU54450.1"/>
    <property type="molecule type" value="Genomic_DNA"/>
</dbReference>
<keyword evidence="3" id="KW-1185">Reference proteome</keyword>
<dbReference type="PROSITE" id="PS00409">
    <property type="entry name" value="PROKAR_NTER_METHYL"/>
    <property type="match status" value="1"/>
</dbReference>
<dbReference type="InterPro" id="IPR027558">
    <property type="entry name" value="Pre_pil_HX9DG_C"/>
</dbReference>
<dbReference type="InterPro" id="IPR011453">
    <property type="entry name" value="DUF1559"/>
</dbReference>
<dbReference type="InterPro" id="IPR012902">
    <property type="entry name" value="N_methyl_site"/>
</dbReference>
<evidence type="ECO:0000313" key="2">
    <source>
        <dbReference type="EMBL" id="QDU54450.1"/>
    </source>
</evidence>
<dbReference type="KEGG" id="amuc:Pan181_06320"/>
<dbReference type="RefSeq" id="WP_145251964.1">
    <property type="nucleotide sequence ID" value="NZ_CP036278.1"/>
</dbReference>
<protein>
    <recommendedName>
        <fullName evidence="1">DUF1559 domain-containing protein</fullName>
    </recommendedName>
</protein>
<organism evidence="2 3">
    <name type="scientific">Aeoliella mucimassa</name>
    <dbReference type="NCBI Taxonomy" id="2527972"/>
    <lineage>
        <taxon>Bacteria</taxon>
        <taxon>Pseudomonadati</taxon>
        <taxon>Planctomycetota</taxon>
        <taxon>Planctomycetia</taxon>
        <taxon>Pirellulales</taxon>
        <taxon>Lacipirellulaceae</taxon>
        <taxon>Aeoliella</taxon>
    </lineage>
</organism>
<dbReference type="Pfam" id="PF07596">
    <property type="entry name" value="SBP_bac_10"/>
    <property type="match status" value="1"/>
</dbReference>
<gene>
    <name evidence="2" type="ORF">Pan181_06320</name>
</gene>
<feature type="domain" description="DUF1559" evidence="1">
    <location>
        <begin position="31"/>
        <end position="258"/>
    </location>
</feature>
<dbReference type="InterPro" id="IPR045584">
    <property type="entry name" value="Pilin-like"/>
</dbReference>
<dbReference type="SUPFAM" id="SSF54523">
    <property type="entry name" value="Pili subunits"/>
    <property type="match status" value="1"/>
</dbReference>
<proteinExistence type="predicted"/>
<dbReference type="Pfam" id="PF07963">
    <property type="entry name" value="N_methyl"/>
    <property type="match status" value="1"/>
</dbReference>
<dbReference type="OrthoDB" id="242858at2"/>
<dbReference type="AlphaFoldDB" id="A0A518AIC2"/>
<name>A0A518AIC2_9BACT</name>
<evidence type="ECO:0000313" key="3">
    <source>
        <dbReference type="Proteomes" id="UP000315750"/>
    </source>
</evidence>
<dbReference type="NCBIfam" id="TIGR04294">
    <property type="entry name" value="pre_pil_HX9DG"/>
    <property type="match status" value="1"/>
</dbReference>
<dbReference type="Proteomes" id="UP000315750">
    <property type="component" value="Chromosome"/>
</dbReference>
<dbReference type="Gene3D" id="3.30.700.10">
    <property type="entry name" value="Glycoprotein, Type 4 Pilin"/>
    <property type="match status" value="1"/>
</dbReference>
<evidence type="ECO:0000259" key="1">
    <source>
        <dbReference type="Pfam" id="PF07596"/>
    </source>
</evidence>
<dbReference type="PANTHER" id="PTHR30093">
    <property type="entry name" value="GENERAL SECRETION PATHWAY PROTEIN G"/>
    <property type="match status" value="1"/>
</dbReference>
<dbReference type="PANTHER" id="PTHR30093:SF2">
    <property type="entry name" value="TYPE II SECRETION SYSTEM PROTEIN H"/>
    <property type="match status" value="1"/>
</dbReference>
<dbReference type="NCBIfam" id="TIGR02532">
    <property type="entry name" value="IV_pilin_GFxxxE"/>
    <property type="match status" value="1"/>
</dbReference>
<sequence>MPRYAGFTLVELLVVIAIIGVLIALLLPAVQAAREASNRAACKNNLRQLGIAMHGFHDTKGHFPRGGGSPKKAQVSWTTELLPWLEEQPLADLIDHTEPYTSDSNLPAGSRVIDMLLCPSKPHVRELRGSADLSSSSPNRYGPTCYGGMQGERGLRSAKATNNPERGTMIFEREISIVEITDGTSHTMLLGEAPEGIHGIWIGVRNLFDQSAPINTRSGSEDADFTDFGQELSSYHPGGAQVLLADGGGKFFPEEMDDRLLAAYCSRASED</sequence>
<accession>A0A518AIC2</accession>